<evidence type="ECO:0000313" key="3">
    <source>
        <dbReference type="Proteomes" id="UP001293254"/>
    </source>
</evidence>
<protein>
    <submittedName>
        <fullName evidence="2">Uncharacterized protein</fullName>
    </submittedName>
</protein>
<comment type="caution">
    <text evidence="2">The sequence shown here is derived from an EMBL/GenBank/DDBJ whole genome shotgun (WGS) entry which is preliminary data.</text>
</comment>
<name>A0AAE1Y6F3_9LAMI</name>
<accession>A0AAE1Y6F3</accession>
<sequence>MQLSKGGPGAVVRSSGWRPSKVEAQSIQAETCGGLVCSPRLALGAVPGPAREKAHKRPNAVRLRQKRRSGAQCGAWPSMCARPISGCSGPAVLAAQRGRCGPSEGAHRSSASTQEQSCGPGTTRGASRRQGARADPSSKKCASSSNARPPAKRAVSSPSLQLPKN</sequence>
<proteinExistence type="predicted"/>
<gene>
    <name evidence="2" type="ORF">Salat_1980200</name>
</gene>
<evidence type="ECO:0000313" key="2">
    <source>
        <dbReference type="EMBL" id="KAK4423973.1"/>
    </source>
</evidence>
<feature type="region of interest" description="Disordered" evidence="1">
    <location>
        <begin position="1"/>
        <end position="20"/>
    </location>
</feature>
<reference evidence="2" key="1">
    <citation type="submission" date="2020-06" db="EMBL/GenBank/DDBJ databases">
        <authorList>
            <person name="Li T."/>
            <person name="Hu X."/>
            <person name="Zhang T."/>
            <person name="Song X."/>
            <person name="Zhang H."/>
            <person name="Dai N."/>
            <person name="Sheng W."/>
            <person name="Hou X."/>
            <person name="Wei L."/>
        </authorList>
    </citation>
    <scope>NUCLEOTIDE SEQUENCE</scope>
    <source>
        <strain evidence="2">3651</strain>
        <tissue evidence="2">Leaf</tissue>
    </source>
</reference>
<evidence type="ECO:0000256" key="1">
    <source>
        <dbReference type="SAM" id="MobiDB-lite"/>
    </source>
</evidence>
<keyword evidence="3" id="KW-1185">Reference proteome</keyword>
<dbReference type="Proteomes" id="UP001293254">
    <property type="component" value="Unassembled WGS sequence"/>
</dbReference>
<feature type="compositionally biased region" description="Basic residues" evidence="1">
    <location>
        <begin position="53"/>
        <end position="69"/>
    </location>
</feature>
<feature type="region of interest" description="Disordered" evidence="1">
    <location>
        <begin position="95"/>
        <end position="165"/>
    </location>
</feature>
<feature type="compositionally biased region" description="Polar residues" evidence="1">
    <location>
        <begin position="109"/>
        <end position="120"/>
    </location>
</feature>
<dbReference type="EMBL" id="JACGWO010000007">
    <property type="protein sequence ID" value="KAK4423973.1"/>
    <property type="molecule type" value="Genomic_DNA"/>
</dbReference>
<reference evidence="2" key="2">
    <citation type="journal article" date="2024" name="Plant">
        <title>Genomic evolution and insights into agronomic trait innovations of Sesamum species.</title>
        <authorList>
            <person name="Miao H."/>
            <person name="Wang L."/>
            <person name="Qu L."/>
            <person name="Liu H."/>
            <person name="Sun Y."/>
            <person name="Le M."/>
            <person name="Wang Q."/>
            <person name="Wei S."/>
            <person name="Zheng Y."/>
            <person name="Lin W."/>
            <person name="Duan Y."/>
            <person name="Cao H."/>
            <person name="Xiong S."/>
            <person name="Wang X."/>
            <person name="Wei L."/>
            <person name="Li C."/>
            <person name="Ma Q."/>
            <person name="Ju M."/>
            <person name="Zhao R."/>
            <person name="Li G."/>
            <person name="Mu C."/>
            <person name="Tian Q."/>
            <person name="Mei H."/>
            <person name="Zhang T."/>
            <person name="Gao T."/>
            <person name="Zhang H."/>
        </authorList>
    </citation>
    <scope>NUCLEOTIDE SEQUENCE</scope>
    <source>
        <strain evidence="2">3651</strain>
    </source>
</reference>
<feature type="region of interest" description="Disordered" evidence="1">
    <location>
        <begin position="47"/>
        <end position="75"/>
    </location>
</feature>
<feature type="compositionally biased region" description="Polar residues" evidence="1">
    <location>
        <begin position="156"/>
        <end position="165"/>
    </location>
</feature>
<dbReference type="AlphaFoldDB" id="A0AAE1Y6F3"/>
<organism evidence="2 3">
    <name type="scientific">Sesamum alatum</name>
    <dbReference type="NCBI Taxonomy" id="300844"/>
    <lineage>
        <taxon>Eukaryota</taxon>
        <taxon>Viridiplantae</taxon>
        <taxon>Streptophyta</taxon>
        <taxon>Embryophyta</taxon>
        <taxon>Tracheophyta</taxon>
        <taxon>Spermatophyta</taxon>
        <taxon>Magnoliopsida</taxon>
        <taxon>eudicotyledons</taxon>
        <taxon>Gunneridae</taxon>
        <taxon>Pentapetalae</taxon>
        <taxon>asterids</taxon>
        <taxon>lamiids</taxon>
        <taxon>Lamiales</taxon>
        <taxon>Pedaliaceae</taxon>
        <taxon>Sesamum</taxon>
    </lineage>
</organism>